<accession>A0A2T8KKF5</accession>
<organism evidence="1">
    <name type="scientific">Panicum hallii</name>
    <dbReference type="NCBI Taxonomy" id="206008"/>
    <lineage>
        <taxon>Eukaryota</taxon>
        <taxon>Viridiplantae</taxon>
        <taxon>Streptophyta</taxon>
        <taxon>Embryophyta</taxon>
        <taxon>Tracheophyta</taxon>
        <taxon>Spermatophyta</taxon>
        <taxon>Magnoliopsida</taxon>
        <taxon>Liliopsida</taxon>
        <taxon>Poales</taxon>
        <taxon>Poaceae</taxon>
        <taxon>PACMAD clade</taxon>
        <taxon>Panicoideae</taxon>
        <taxon>Panicodae</taxon>
        <taxon>Paniceae</taxon>
        <taxon>Panicinae</taxon>
        <taxon>Panicum</taxon>
        <taxon>Panicum sect. Panicum</taxon>
    </lineage>
</organism>
<protein>
    <submittedName>
        <fullName evidence="1">Uncharacterized protein</fullName>
    </submittedName>
</protein>
<evidence type="ECO:0000313" key="1">
    <source>
        <dbReference type="EMBL" id="PVH62673.1"/>
    </source>
</evidence>
<reference evidence="1" key="1">
    <citation type="submission" date="2018-04" db="EMBL/GenBank/DDBJ databases">
        <title>WGS assembly of Panicum hallii.</title>
        <authorList>
            <person name="Lovell J."/>
            <person name="Jenkins J."/>
            <person name="Lowry D."/>
            <person name="Mamidi S."/>
            <person name="Sreedasyam A."/>
            <person name="Weng X."/>
            <person name="Barry K."/>
            <person name="Bonette J."/>
            <person name="Campitelli B."/>
            <person name="Daum C."/>
            <person name="Gordon S."/>
            <person name="Gould B."/>
            <person name="Lipzen A."/>
            <person name="Macqueen A."/>
            <person name="Palacio-Mejia J."/>
            <person name="Plott C."/>
            <person name="Shakirov E."/>
            <person name="Shu S."/>
            <person name="Yoshinaga Y."/>
            <person name="Zane M."/>
            <person name="Rokhsar D."/>
            <person name="Grimwood J."/>
            <person name="Schmutz J."/>
            <person name="Juenger T."/>
        </authorList>
    </citation>
    <scope>NUCLEOTIDE SEQUENCE [LARGE SCALE GENOMIC DNA]</scope>
    <source>
        <strain evidence="1">FIL2</strain>
    </source>
</reference>
<dbReference type="Proteomes" id="UP000243499">
    <property type="component" value="Chromosome 3"/>
</dbReference>
<dbReference type="EMBL" id="CM008048">
    <property type="protein sequence ID" value="PVH62673.1"/>
    <property type="molecule type" value="Genomic_DNA"/>
</dbReference>
<dbReference type="AlphaFoldDB" id="A0A2T8KKF5"/>
<name>A0A2T8KKF5_9POAL</name>
<sequence>MQEPVCKIINSDDEKEGCVSSMILNTERANMESHLIKETAEESLQILKRARKRTGEKKAIIPVKEWVTRQIGVMFF</sequence>
<dbReference type="Gramene" id="PVH62673">
    <property type="protein sequence ID" value="PVH62673"/>
    <property type="gene ID" value="PAHAL_3G364100"/>
</dbReference>
<gene>
    <name evidence="1" type="ORF">PAHAL_3G364100</name>
</gene>
<proteinExistence type="predicted"/>